<dbReference type="PANTHER" id="PTHR15319:SF1">
    <property type="entry name" value="TATA BOX-BINDING PROTEIN-ASSOCIATED FACTOR RNA POLYMERASE I SUBUNIT C"/>
    <property type="match status" value="1"/>
</dbReference>
<dbReference type="InterPro" id="IPR015943">
    <property type="entry name" value="WD40/YVTN_repeat-like_dom_sf"/>
</dbReference>
<dbReference type="InterPro" id="IPR036322">
    <property type="entry name" value="WD40_repeat_dom_sf"/>
</dbReference>
<evidence type="ECO:0000256" key="1">
    <source>
        <dbReference type="SAM" id="MobiDB-lite"/>
    </source>
</evidence>
<reference evidence="5" key="1">
    <citation type="journal article" date="2006" name="Science">
        <title>Ancient noncoding elements conserved in the human genome.</title>
        <authorList>
            <person name="Venkatesh B."/>
            <person name="Kirkness E.F."/>
            <person name="Loh Y.H."/>
            <person name="Halpern A.L."/>
            <person name="Lee A.P."/>
            <person name="Johnson J."/>
            <person name="Dandona N."/>
            <person name="Viswanathan L.D."/>
            <person name="Tay A."/>
            <person name="Venter J.C."/>
            <person name="Strausberg R.L."/>
            <person name="Brenner S."/>
        </authorList>
    </citation>
    <scope>NUCLEOTIDE SEQUENCE [LARGE SCALE GENOMIC DNA]</scope>
</reference>
<evidence type="ECO:0000313" key="5">
    <source>
        <dbReference type="Proteomes" id="UP000314986"/>
    </source>
</evidence>
<dbReference type="GeneTree" id="ENSGT00390000010767"/>
<feature type="domain" description="TAF1C helical bundle" evidence="3">
    <location>
        <begin position="450"/>
        <end position="722"/>
    </location>
</feature>
<dbReference type="InterPro" id="IPR049090">
    <property type="entry name" value="TAF1C_HB"/>
</dbReference>
<keyword evidence="5" id="KW-1185">Reference proteome</keyword>
<dbReference type="InterPro" id="IPR049087">
    <property type="entry name" value="TAF1C_beta-prop"/>
</dbReference>
<dbReference type="Ensembl" id="ENSCMIT00000028572.1">
    <property type="protein sequence ID" value="ENSCMIP00000028126.1"/>
    <property type="gene ID" value="ENSCMIG00000012234.1"/>
</dbReference>
<reference evidence="5" key="3">
    <citation type="journal article" date="2014" name="Nature">
        <title>Elephant shark genome provides unique insights into gnathostome evolution.</title>
        <authorList>
            <consortium name="International Elephant Shark Genome Sequencing Consortium"/>
            <person name="Venkatesh B."/>
            <person name="Lee A.P."/>
            <person name="Ravi V."/>
            <person name="Maurya A.K."/>
            <person name="Lian M.M."/>
            <person name="Swann J.B."/>
            <person name="Ohta Y."/>
            <person name="Flajnik M.F."/>
            <person name="Sutoh Y."/>
            <person name="Kasahara M."/>
            <person name="Hoon S."/>
            <person name="Gangu V."/>
            <person name="Roy S.W."/>
            <person name="Irimia M."/>
            <person name="Korzh V."/>
            <person name="Kondrychyn I."/>
            <person name="Lim Z.W."/>
            <person name="Tay B.H."/>
            <person name="Tohari S."/>
            <person name="Kong K.W."/>
            <person name="Ho S."/>
            <person name="Lorente-Galdos B."/>
            <person name="Quilez J."/>
            <person name="Marques-Bonet T."/>
            <person name="Raney B.J."/>
            <person name="Ingham P.W."/>
            <person name="Tay A."/>
            <person name="Hillier L.W."/>
            <person name="Minx P."/>
            <person name="Boehm T."/>
            <person name="Wilson R.K."/>
            <person name="Brenner S."/>
            <person name="Warren W.C."/>
        </authorList>
    </citation>
    <scope>NUCLEOTIDE SEQUENCE [LARGE SCALE GENOMIC DNA]</scope>
</reference>
<feature type="compositionally biased region" description="Polar residues" evidence="1">
    <location>
        <begin position="511"/>
        <end position="521"/>
    </location>
</feature>
<feature type="compositionally biased region" description="Basic residues" evidence="1">
    <location>
        <begin position="699"/>
        <end position="714"/>
    </location>
</feature>
<feature type="compositionally biased region" description="Basic and acidic residues" evidence="1">
    <location>
        <begin position="494"/>
        <end position="508"/>
    </location>
</feature>
<dbReference type="Pfam" id="PF20641">
    <property type="entry name" value="TAF1C_beta-prop"/>
    <property type="match status" value="1"/>
</dbReference>
<proteinExistence type="predicted"/>
<dbReference type="OMA" id="CCRRWLK"/>
<dbReference type="Pfam" id="PF20642">
    <property type="entry name" value="TAF1C_HB"/>
    <property type="match status" value="1"/>
</dbReference>
<reference evidence="5" key="2">
    <citation type="journal article" date="2007" name="PLoS Biol.">
        <title>Survey sequencing and comparative analysis of the elephant shark (Callorhinchus milii) genome.</title>
        <authorList>
            <person name="Venkatesh B."/>
            <person name="Kirkness E.F."/>
            <person name="Loh Y.H."/>
            <person name="Halpern A.L."/>
            <person name="Lee A.P."/>
            <person name="Johnson J."/>
            <person name="Dandona N."/>
            <person name="Viswanathan L.D."/>
            <person name="Tay A."/>
            <person name="Venter J.C."/>
            <person name="Strausberg R.L."/>
            <person name="Brenner S."/>
        </authorList>
    </citation>
    <scope>NUCLEOTIDE SEQUENCE [LARGE SCALE GENOMIC DNA]</scope>
</reference>
<dbReference type="GO" id="GO:0001164">
    <property type="term" value="F:RNA polymerase I core promoter sequence-specific DNA binding"/>
    <property type="evidence" value="ECO:0007669"/>
    <property type="project" value="TreeGrafter"/>
</dbReference>
<organism evidence="4 5">
    <name type="scientific">Callorhinchus milii</name>
    <name type="common">Ghost shark</name>
    <dbReference type="NCBI Taxonomy" id="7868"/>
    <lineage>
        <taxon>Eukaryota</taxon>
        <taxon>Metazoa</taxon>
        <taxon>Chordata</taxon>
        <taxon>Craniata</taxon>
        <taxon>Vertebrata</taxon>
        <taxon>Chondrichthyes</taxon>
        <taxon>Holocephali</taxon>
        <taxon>Chimaeriformes</taxon>
        <taxon>Callorhinchidae</taxon>
        <taxon>Callorhinchus</taxon>
    </lineage>
</organism>
<feature type="region of interest" description="Disordered" evidence="1">
    <location>
        <begin position="699"/>
        <end position="723"/>
    </location>
</feature>
<evidence type="ECO:0000259" key="3">
    <source>
        <dbReference type="Pfam" id="PF20642"/>
    </source>
</evidence>
<feature type="region of interest" description="Disordered" evidence="1">
    <location>
        <begin position="491"/>
        <end position="570"/>
    </location>
</feature>
<sequence length="861" mass="96978">MKSRENNELAMRALNFPEQMAYFFIEHRDDAFRSMGKLLEESFYFGDCILRGRARDKTISVNFLTTFTERVKQRQCPISNNTPRARLSSHLFGESMFDIPPTLLAENVHEEMNFQRNQLLFNHSATGGALVYWPFSEGSSCEEGCLMYPSTDLMSSLNFRKIKLDFDDDEVPKLNAKFNKPASVSLNGRINQIACSEVDQEVFVGVRSDYCCGAWKLSKSMKPSPLQVVQVENVATCVNVSPHLPGELVIASECGTAYLWNVDKGLQRIRKETENLNFNAQLPWRWCDFTAHPRVYLYADRTGLDLTDVRAGESCNQTLFKMGATASCQRGERVILPKHLQDVHPFHYLITTQYSAYIIDERFPIVPVLKWRHMMGSPPMFAQVVSGASRNETHKIVLGTQRTQEALLLQYSGGTRLPCQSFGPPQKLSSNYDMLKQLPVKLFLRQEAVITERLHSPGAGIAAFYHRRGRNSLSVIQLSAAGDLFYQTLVPRKNGCDDGNPTKERVGNDSEPISPTLNNGVLSEDPSGHGDPEEVGGGEGKRSEGASPPLRADKEGTPTLSSQSTRKPPLSRAALVTCRRWLKSFVNKQKELNTNSKVLPKHCFINVKHKFSCKNSDESGDAYKEVRDRIKSVMEKREILSHSTFPILDPVSVPDPVDPSVWKDDLSDRLTAAWEEKWSEWWSEKLGMNHDKRIKVLQAKRKNEKSARARHRRGLSGSFTSSVSEFSDFTDASIWSRTSTENLKESDYLSDTESHTLLNRSTTVSRANGSIVLEQEEEVQTSAPEAEGSQKSVLDPGPSLEIQLRSMPRERKGILQKYMDALEDNPPQPEQDDEMSYFLPIATSSQIPLMSTPHVNTNCEA</sequence>
<feature type="region of interest" description="Disordered" evidence="1">
    <location>
        <begin position="775"/>
        <end position="800"/>
    </location>
</feature>
<feature type="domain" description="TAF1C beta-propeller" evidence="2">
    <location>
        <begin position="204"/>
        <end position="341"/>
    </location>
</feature>
<evidence type="ECO:0008006" key="6">
    <source>
        <dbReference type="Google" id="ProtNLM"/>
    </source>
</evidence>
<dbReference type="PANTHER" id="PTHR15319">
    <property type="entry name" value="TATA BOX-BINDING PROTEIN ASSOCIATED FACTOR RNA POLYMERASE I SUBUNIT C"/>
    <property type="match status" value="1"/>
</dbReference>
<reference evidence="4" key="4">
    <citation type="submission" date="2025-08" db="UniProtKB">
        <authorList>
            <consortium name="Ensembl"/>
        </authorList>
    </citation>
    <scope>IDENTIFICATION</scope>
</reference>
<evidence type="ECO:0000259" key="2">
    <source>
        <dbReference type="Pfam" id="PF20641"/>
    </source>
</evidence>
<dbReference type="InParanoid" id="A0A4W3IKT9"/>
<reference evidence="4" key="5">
    <citation type="submission" date="2025-09" db="UniProtKB">
        <authorList>
            <consortium name="Ensembl"/>
        </authorList>
    </citation>
    <scope>IDENTIFICATION</scope>
</reference>
<dbReference type="Proteomes" id="UP000314986">
    <property type="component" value="Unassembled WGS sequence"/>
</dbReference>
<dbReference type="GO" id="GO:0001650">
    <property type="term" value="C:fibrillar center"/>
    <property type="evidence" value="ECO:0007669"/>
    <property type="project" value="TreeGrafter"/>
</dbReference>
<dbReference type="AlphaFoldDB" id="A0A4W3IKT9"/>
<dbReference type="SUPFAM" id="SSF50978">
    <property type="entry name" value="WD40 repeat-like"/>
    <property type="match status" value="1"/>
</dbReference>
<name>A0A4W3IKT9_CALMI</name>
<protein>
    <recommendedName>
        <fullName evidence="6">TATA box-binding protein-associated factor RNA polymerase I subunit C</fullName>
    </recommendedName>
</protein>
<evidence type="ECO:0000313" key="4">
    <source>
        <dbReference type="Ensembl" id="ENSCMIP00000028126.1"/>
    </source>
</evidence>
<dbReference type="InterPro" id="IPR038801">
    <property type="entry name" value="TAF1C"/>
</dbReference>
<accession>A0A4W3IKT9</accession>
<dbReference type="STRING" id="7868.ENSCMIP00000028126"/>
<dbReference type="Gene3D" id="2.130.10.10">
    <property type="entry name" value="YVTN repeat-like/Quinoprotein amine dehydrogenase"/>
    <property type="match status" value="1"/>
</dbReference>